<feature type="domain" description="Xaa-Pro dipeptidyl-peptidase-like" evidence="2">
    <location>
        <begin position="43"/>
        <end position="199"/>
    </location>
</feature>
<dbReference type="EMBL" id="REFJ01000005">
    <property type="protein sequence ID" value="RMA78727.1"/>
    <property type="molecule type" value="Genomic_DNA"/>
</dbReference>
<evidence type="ECO:0000313" key="4">
    <source>
        <dbReference type="Proteomes" id="UP000267187"/>
    </source>
</evidence>
<dbReference type="PANTHER" id="PTHR22946:SF9">
    <property type="entry name" value="POLYKETIDE TRANSFERASE AF380"/>
    <property type="match status" value="1"/>
</dbReference>
<organism evidence="3 4">
    <name type="scientific">Umboniibacter marinipuniceus</name>
    <dbReference type="NCBI Taxonomy" id="569599"/>
    <lineage>
        <taxon>Bacteria</taxon>
        <taxon>Pseudomonadati</taxon>
        <taxon>Pseudomonadota</taxon>
        <taxon>Gammaproteobacteria</taxon>
        <taxon>Cellvibrionales</taxon>
        <taxon>Cellvibrionaceae</taxon>
        <taxon>Umboniibacter</taxon>
    </lineage>
</organism>
<keyword evidence="4" id="KW-1185">Reference proteome</keyword>
<keyword evidence="1" id="KW-0378">Hydrolase</keyword>
<dbReference type="RefSeq" id="WP_245962651.1">
    <property type="nucleotide sequence ID" value="NZ_REFJ01000005.1"/>
</dbReference>
<evidence type="ECO:0000313" key="3">
    <source>
        <dbReference type="EMBL" id="RMA78727.1"/>
    </source>
</evidence>
<protein>
    <recommendedName>
        <fullName evidence="2">Xaa-Pro dipeptidyl-peptidase-like domain-containing protein</fullName>
    </recommendedName>
</protein>
<dbReference type="SUPFAM" id="SSF53474">
    <property type="entry name" value="alpha/beta-Hydrolases"/>
    <property type="match status" value="1"/>
</dbReference>
<gene>
    <name evidence="3" type="ORF">DFR27_2065</name>
</gene>
<dbReference type="Pfam" id="PF02129">
    <property type="entry name" value="Peptidase_S15"/>
    <property type="match status" value="1"/>
</dbReference>
<sequence length="325" mass="34953">MSVRNLSLLARTLIIAIAAAIIGVVSISHASDVDKRAVTIWSEGVRLAGDVYTPKSIVEGQRLPGILMIAGWGGNKSNVGRNYAEAIAAEGFVVLTFDFKGWGESDGPLVATEVMGAADETQTLSLAAQHVRGIIDPYSMSADVRAALYFLGGEAQVMPNNLGVWGTSMGGGLGLIPAATDPRVKAFVSQMGPVNYAHNLQALPAEGMWQLETLTARGELPPFPGQVSRIDPSLAGFPDWAALKRFDLLPYVNHLATPTLVIDAENETMFDRQFNGVLLFEAVKQKATAEYVTFPGGHYDMYHGDNLESSRSAALAWFQRHLHGQ</sequence>
<evidence type="ECO:0000259" key="2">
    <source>
        <dbReference type="Pfam" id="PF02129"/>
    </source>
</evidence>
<dbReference type="InterPro" id="IPR029058">
    <property type="entry name" value="AB_hydrolase_fold"/>
</dbReference>
<dbReference type="Proteomes" id="UP000267187">
    <property type="component" value="Unassembled WGS sequence"/>
</dbReference>
<dbReference type="PANTHER" id="PTHR22946">
    <property type="entry name" value="DIENELACTONE HYDROLASE DOMAIN-CONTAINING PROTEIN-RELATED"/>
    <property type="match status" value="1"/>
</dbReference>
<dbReference type="AlphaFoldDB" id="A0A3M0A255"/>
<reference evidence="3 4" key="1">
    <citation type="submission" date="2018-10" db="EMBL/GenBank/DDBJ databases">
        <title>Genomic Encyclopedia of Type Strains, Phase IV (KMG-IV): sequencing the most valuable type-strain genomes for metagenomic binning, comparative biology and taxonomic classification.</title>
        <authorList>
            <person name="Goeker M."/>
        </authorList>
    </citation>
    <scope>NUCLEOTIDE SEQUENCE [LARGE SCALE GENOMIC DNA]</scope>
    <source>
        <strain evidence="3 4">DSM 25080</strain>
    </source>
</reference>
<accession>A0A3M0A255</accession>
<proteinExistence type="predicted"/>
<comment type="caution">
    <text evidence="3">The sequence shown here is derived from an EMBL/GenBank/DDBJ whole genome shotgun (WGS) entry which is preliminary data.</text>
</comment>
<dbReference type="GO" id="GO:0052689">
    <property type="term" value="F:carboxylic ester hydrolase activity"/>
    <property type="evidence" value="ECO:0007669"/>
    <property type="project" value="UniProtKB-ARBA"/>
</dbReference>
<name>A0A3M0A255_9GAMM</name>
<evidence type="ECO:0000256" key="1">
    <source>
        <dbReference type="ARBA" id="ARBA00022801"/>
    </source>
</evidence>
<dbReference type="Gene3D" id="3.40.50.1820">
    <property type="entry name" value="alpha/beta hydrolase"/>
    <property type="match status" value="1"/>
</dbReference>
<dbReference type="InterPro" id="IPR050261">
    <property type="entry name" value="FrsA_esterase"/>
</dbReference>
<dbReference type="InterPro" id="IPR000383">
    <property type="entry name" value="Xaa-Pro-like_dom"/>
</dbReference>